<dbReference type="EMBL" id="JANIIK010000116">
    <property type="protein sequence ID" value="KAJ3588130.1"/>
    <property type="molecule type" value="Genomic_DNA"/>
</dbReference>
<dbReference type="AlphaFoldDB" id="A0A9Q0I7G7"/>
<name>A0A9Q0I7G7_9TELE</name>
<proteinExistence type="predicted"/>
<sequence>MIIRGIARLEEKALKQTPCTPTEKPSLGGSLKSIPLQGINTTTRAGTPSVTFPPAYRSPWDLISIVPGRLSTRSPGPGHLGLWSLWVLRFGTQVNTWRLFYGAHSGEFAVLMEYSFAC</sequence>
<evidence type="ECO:0000313" key="1">
    <source>
        <dbReference type="EMBL" id="KAJ3588130.1"/>
    </source>
</evidence>
<evidence type="ECO:0000313" key="2">
    <source>
        <dbReference type="Proteomes" id="UP001148018"/>
    </source>
</evidence>
<dbReference type="Proteomes" id="UP001148018">
    <property type="component" value="Unassembled WGS sequence"/>
</dbReference>
<keyword evidence="2" id="KW-1185">Reference proteome</keyword>
<organism evidence="1 2">
    <name type="scientific">Muraenolepis orangiensis</name>
    <name type="common">Patagonian moray cod</name>
    <dbReference type="NCBI Taxonomy" id="630683"/>
    <lineage>
        <taxon>Eukaryota</taxon>
        <taxon>Metazoa</taxon>
        <taxon>Chordata</taxon>
        <taxon>Craniata</taxon>
        <taxon>Vertebrata</taxon>
        <taxon>Euteleostomi</taxon>
        <taxon>Actinopterygii</taxon>
        <taxon>Neopterygii</taxon>
        <taxon>Teleostei</taxon>
        <taxon>Neoteleostei</taxon>
        <taxon>Acanthomorphata</taxon>
        <taxon>Zeiogadaria</taxon>
        <taxon>Gadariae</taxon>
        <taxon>Gadiformes</taxon>
        <taxon>Muraenolepidoidei</taxon>
        <taxon>Muraenolepididae</taxon>
        <taxon>Muraenolepis</taxon>
    </lineage>
</organism>
<accession>A0A9Q0I7G7</accession>
<reference evidence="1" key="1">
    <citation type="submission" date="2022-07" db="EMBL/GenBank/DDBJ databases">
        <title>Chromosome-level genome of Muraenolepis orangiensis.</title>
        <authorList>
            <person name="Kim J."/>
        </authorList>
    </citation>
    <scope>NUCLEOTIDE SEQUENCE</scope>
    <source>
        <strain evidence="1">KU_S4_2022</strain>
        <tissue evidence="1">Muscle</tissue>
    </source>
</reference>
<comment type="caution">
    <text evidence="1">The sequence shown here is derived from an EMBL/GenBank/DDBJ whole genome shotgun (WGS) entry which is preliminary data.</text>
</comment>
<gene>
    <name evidence="1" type="ORF">NHX12_011725</name>
</gene>
<protein>
    <submittedName>
        <fullName evidence="1">Uncharacterized protein</fullName>
    </submittedName>
</protein>